<dbReference type="KEGG" id="asun:KG104_11045"/>
<dbReference type="Gene3D" id="3.40.50.300">
    <property type="entry name" value="P-loop containing nucleotide triphosphate hydrolases"/>
    <property type="match status" value="1"/>
</dbReference>
<dbReference type="PANTHER" id="PTHR24220">
    <property type="entry name" value="IMPORT ATP-BINDING PROTEIN"/>
    <property type="match status" value="1"/>
</dbReference>
<keyword evidence="2" id="KW-0547">Nucleotide-binding</keyword>
<dbReference type="GO" id="GO:0022857">
    <property type="term" value="F:transmembrane transporter activity"/>
    <property type="evidence" value="ECO:0007669"/>
    <property type="project" value="TreeGrafter"/>
</dbReference>
<evidence type="ECO:0000256" key="1">
    <source>
        <dbReference type="ARBA" id="ARBA00022448"/>
    </source>
</evidence>
<feature type="domain" description="ABC transporter" evidence="4">
    <location>
        <begin position="12"/>
        <end position="233"/>
    </location>
</feature>
<dbReference type="PROSITE" id="PS00211">
    <property type="entry name" value="ABC_TRANSPORTER_1"/>
    <property type="match status" value="1"/>
</dbReference>
<dbReference type="InterPro" id="IPR003593">
    <property type="entry name" value="AAA+_ATPase"/>
</dbReference>
<name>A0A975PDL3_9MICC</name>
<dbReference type="AlphaFoldDB" id="A0A975PDL3"/>
<dbReference type="SMART" id="SM00382">
    <property type="entry name" value="AAA"/>
    <property type="match status" value="1"/>
</dbReference>
<dbReference type="GO" id="GO:0005886">
    <property type="term" value="C:plasma membrane"/>
    <property type="evidence" value="ECO:0007669"/>
    <property type="project" value="TreeGrafter"/>
</dbReference>
<dbReference type="SUPFAM" id="SSF52540">
    <property type="entry name" value="P-loop containing nucleoside triphosphate hydrolases"/>
    <property type="match status" value="1"/>
</dbReference>
<dbReference type="RefSeq" id="WP_104053975.1">
    <property type="nucleotide sequence ID" value="NZ_CP076456.1"/>
</dbReference>
<evidence type="ECO:0000313" key="6">
    <source>
        <dbReference type="Proteomes" id="UP000680588"/>
    </source>
</evidence>
<dbReference type="InterPro" id="IPR027417">
    <property type="entry name" value="P-loop_NTPase"/>
</dbReference>
<dbReference type="PROSITE" id="PS50893">
    <property type="entry name" value="ABC_TRANSPORTER_2"/>
    <property type="match status" value="1"/>
</dbReference>
<dbReference type="EMBL" id="CP076456">
    <property type="protein sequence ID" value="QWQ35059.1"/>
    <property type="molecule type" value="Genomic_DNA"/>
</dbReference>
<dbReference type="Pfam" id="PF00005">
    <property type="entry name" value="ABC_tran"/>
    <property type="match status" value="1"/>
</dbReference>
<keyword evidence="1" id="KW-0813">Transport</keyword>
<proteinExistence type="predicted"/>
<gene>
    <name evidence="5" type="ORF">KG104_11045</name>
</gene>
<dbReference type="FunFam" id="3.40.50.300:FF:000032">
    <property type="entry name" value="Export ABC transporter ATP-binding protein"/>
    <property type="match status" value="1"/>
</dbReference>
<dbReference type="GO" id="GO:0016887">
    <property type="term" value="F:ATP hydrolysis activity"/>
    <property type="evidence" value="ECO:0007669"/>
    <property type="project" value="InterPro"/>
</dbReference>
<dbReference type="GO" id="GO:0098796">
    <property type="term" value="C:membrane protein complex"/>
    <property type="evidence" value="ECO:0007669"/>
    <property type="project" value="UniProtKB-ARBA"/>
</dbReference>
<sequence length="233" mass="25189">MSSDLVAEQPVLEVRDASKTFGNGPAAVTALRAASFTVYRGDYLALVGPSGSGKSTLLNLLGLLDSPSTGSYRVEGIETTTAANPDILSLRGHKFGFVFQSFHLLDGRSALENVELGMFFTGHSRAERRDLAAQALHRFGLDRRMHADPRELSGGERQRVAIARAVAKQPSVLFCDEPTGNLDSRNTGVICDLLEELNASGLTILTVTHDDFLARQAPRRLDVHDGVVSELDQ</sequence>
<dbReference type="InterPro" id="IPR003439">
    <property type="entry name" value="ABC_transporter-like_ATP-bd"/>
</dbReference>
<evidence type="ECO:0000259" key="4">
    <source>
        <dbReference type="PROSITE" id="PS50893"/>
    </source>
</evidence>
<evidence type="ECO:0000256" key="2">
    <source>
        <dbReference type="ARBA" id="ARBA00022741"/>
    </source>
</evidence>
<keyword evidence="3 5" id="KW-0067">ATP-binding</keyword>
<dbReference type="CDD" id="cd03255">
    <property type="entry name" value="ABC_MJ0796_LolCDE_FtsE"/>
    <property type="match status" value="1"/>
</dbReference>
<evidence type="ECO:0000256" key="3">
    <source>
        <dbReference type="ARBA" id="ARBA00022840"/>
    </source>
</evidence>
<keyword evidence="6" id="KW-1185">Reference proteome</keyword>
<accession>A0A975PDL3</accession>
<dbReference type="InterPro" id="IPR015854">
    <property type="entry name" value="ABC_transpr_LolD-like"/>
</dbReference>
<dbReference type="Proteomes" id="UP000680588">
    <property type="component" value="Chromosome"/>
</dbReference>
<dbReference type="InterPro" id="IPR017871">
    <property type="entry name" value="ABC_transporter-like_CS"/>
</dbReference>
<evidence type="ECO:0000313" key="5">
    <source>
        <dbReference type="EMBL" id="QWQ35059.1"/>
    </source>
</evidence>
<reference evidence="5" key="1">
    <citation type="submission" date="2021-06" db="EMBL/GenBank/DDBJ databases">
        <title>Novel species in genus Arthrobacter.</title>
        <authorList>
            <person name="Zhang G."/>
        </authorList>
    </citation>
    <scope>NUCLEOTIDE SEQUENCE</scope>
    <source>
        <strain evidence="5">Zg-ZUI122</strain>
    </source>
</reference>
<organism evidence="5 6">
    <name type="scientific">Arthrobacter sunyaminii</name>
    <dbReference type="NCBI Taxonomy" id="2816859"/>
    <lineage>
        <taxon>Bacteria</taxon>
        <taxon>Bacillati</taxon>
        <taxon>Actinomycetota</taxon>
        <taxon>Actinomycetes</taxon>
        <taxon>Micrococcales</taxon>
        <taxon>Micrococcaceae</taxon>
        <taxon>Arthrobacter</taxon>
    </lineage>
</organism>
<dbReference type="GO" id="GO:0005524">
    <property type="term" value="F:ATP binding"/>
    <property type="evidence" value="ECO:0007669"/>
    <property type="project" value="UniProtKB-KW"/>
</dbReference>
<dbReference type="InterPro" id="IPR017911">
    <property type="entry name" value="MacB-like_ATP-bd"/>
</dbReference>
<dbReference type="PANTHER" id="PTHR24220:SF86">
    <property type="entry name" value="ABC TRANSPORTER ABCH.1"/>
    <property type="match status" value="1"/>
</dbReference>
<protein>
    <submittedName>
        <fullName evidence="5">ABC transporter ATP-binding protein</fullName>
    </submittedName>
</protein>